<comment type="function">
    <text evidence="10">Mediates both low-affinity uptake and efflux of sugar across the membrane.</text>
</comment>
<evidence type="ECO:0000256" key="6">
    <source>
        <dbReference type="ARBA" id="ARBA00022692"/>
    </source>
</evidence>
<keyword evidence="5 10" id="KW-0762">Sugar transport</keyword>
<evidence type="ECO:0000256" key="8">
    <source>
        <dbReference type="ARBA" id="ARBA00022989"/>
    </source>
</evidence>
<evidence type="ECO:0000256" key="10">
    <source>
        <dbReference type="RuleBase" id="RU910715"/>
    </source>
</evidence>
<reference evidence="12 13" key="1">
    <citation type="submission" date="2017-09" db="EMBL/GenBank/DDBJ databases">
        <authorList>
            <consortium name="International Durum Wheat Genome Sequencing Consortium (IDWGSC)"/>
            <person name="Milanesi L."/>
        </authorList>
    </citation>
    <scope>NUCLEOTIDE SEQUENCE [LARGE SCALE GENOMIC DNA]</scope>
    <source>
        <strain evidence="13">cv. Svevo</strain>
    </source>
</reference>
<evidence type="ECO:0000313" key="12">
    <source>
        <dbReference type="EMBL" id="VAI51280.1"/>
    </source>
</evidence>
<evidence type="ECO:0000313" key="13">
    <source>
        <dbReference type="Proteomes" id="UP000324705"/>
    </source>
</evidence>
<dbReference type="InterPro" id="IPR004316">
    <property type="entry name" value="SWEET_rpt"/>
</dbReference>
<proteinExistence type="inferred from homology"/>
<evidence type="ECO:0000256" key="9">
    <source>
        <dbReference type="ARBA" id="ARBA00023136"/>
    </source>
</evidence>
<evidence type="ECO:0000256" key="2">
    <source>
        <dbReference type="ARBA" id="ARBA00007809"/>
    </source>
</evidence>
<evidence type="ECO:0000256" key="4">
    <source>
        <dbReference type="ARBA" id="ARBA00022475"/>
    </source>
</evidence>
<dbReference type="InterPro" id="IPR047664">
    <property type="entry name" value="SWEET"/>
</dbReference>
<feature type="transmembrane region" description="Helical" evidence="10">
    <location>
        <begin position="15"/>
        <end position="37"/>
    </location>
</feature>
<comment type="similarity">
    <text evidence="2 10">Belongs to the SWEET sugar transporter family.</text>
</comment>
<comment type="subcellular location">
    <subcellularLocation>
        <location evidence="1">Cell membrane</location>
        <topology evidence="1">Multi-pass membrane protein</topology>
    </subcellularLocation>
</comment>
<feature type="transmembrane region" description="Helical" evidence="10">
    <location>
        <begin position="49"/>
        <end position="69"/>
    </location>
</feature>
<dbReference type="PANTHER" id="PTHR10791">
    <property type="entry name" value="RAG1-ACTIVATING PROTEIN 1"/>
    <property type="match status" value="1"/>
</dbReference>
<feature type="transmembrane region" description="Helical" evidence="10">
    <location>
        <begin position="75"/>
        <end position="98"/>
    </location>
</feature>
<gene>
    <name evidence="12" type="ORF">TRITD_6Av1G217900</name>
</gene>
<dbReference type="PANTHER" id="PTHR10791:SF227">
    <property type="entry name" value="BIDIRECTIONAL SUGAR TRANSPORTER SWEET"/>
    <property type="match status" value="1"/>
</dbReference>
<keyword evidence="8 10" id="KW-1133">Transmembrane helix</keyword>
<dbReference type="EMBL" id="LT934121">
    <property type="protein sequence ID" value="VAI51280.1"/>
    <property type="molecule type" value="Genomic_DNA"/>
</dbReference>
<evidence type="ECO:0000256" key="7">
    <source>
        <dbReference type="ARBA" id="ARBA00022737"/>
    </source>
</evidence>
<keyword evidence="9 10" id="KW-0472">Membrane</keyword>
<accession>A0A9R0YB90</accession>
<evidence type="ECO:0000256" key="5">
    <source>
        <dbReference type="ARBA" id="ARBA00022597"/>
    </source>
</evidence>
<dbReference type="AlphaFoldDB" id="A0A9R0YB90"/>
<dbReference type="Gramene" id="TRITD6Av1G217900.4">
    <property type="protein sequence ID" value="TRITD6Av1G217900.4"/>
    <property type="gene ID" value="TRITD6Av1G217900"/>
</dbReference>
<organism evidence="12 13">
    <name type="scientific">Triticum turgidum subsp. durum</name>
    <name type="common">Durum wheat</name>
    <name type="synonym">Triticum durum</name>
    <dbReference type="NCBI Taxonomy" id="4567"/>
    <lineage>
        <taxon>Eukaryota</taxon>
        <taxon>Viridiplantae</taxon>
        <taxon>Streptophyta</taxon>
        <taxon>Embryophyta</taxon>
        <taxon>Tracheophyta</taxon>
        <taxon>Spermatophyta</taxon>
        <taxon>Magnoliopsida</taxon>
        <taxon>Liliopsida</taxon>
        <taxon>Poales</taxon>
        <taxon>Poaceae</taxon>
        <taxon>BOP clade</taxon>
        <taxon>Pooideae</taxon>
        <taxon>Triticodae</taxon>
        <taxon>Triticeae</taxon>
        <taxon>Triticinae</taxon>
        <taxon>Triticum</taxon>
    </lineage>
</organism>
<dbReference type="Pfam" id="PF03083">
    <property type="entry name" value="MtN3_slv"/>
    <property type="match status" value="1"/>
</dbReference>
<dbReference type="GO" id="GO:0051119">
    <property type="term" value="F:sugar transmembrane transporter activity"/>
    <property type="evidence" value="ECO:0007669"/>
    <property type="project" value="InterPro"/>
</dbReference>
<protein>
    <recommendedName>
        <fullName evidence="10">Bidirectional sugar transporter SWEET</fullName>
    </recommendedName>
</protein>
<keyword evidence="3 10" id="KW-0813">Transport</keyword>
<name>A0A9R0YB90_TRITD</name>
<dbReference type="Gene3D" id="1.20.1280.290">
    <property type="match status" value="1"/>
</dbReference>
<evidence type="ECO:0000256" key="1">
    <source>
        <dbReference type="ARBA" id="ARBA00004651"/>
    </source>
</evidence>
<keyword evidence="6 10" id="KW-0812">Transmembrane</keyword>
<feature type="region of interest" description="Disordered" evidence="11">
    <location>
        <begin position="109"/>
        <end position="128"/>
    </location>
</feature>
<keyword evidence="4" id="KW-1003">Cell membrane</keyword>
<evidence type="ECO:0000256" key="11">
    <source>
        <dbReference type="SAM" id="MobiDB-lite"/>
    </source>
</evidence>
<keyword evidence="7" id="KW-0677">Repeat</keyword>
<dbReference type="GO" id="GO:0005886">
    <property type="term" value="C:plasma membrane"/>
    <property type="evidence" value="ECO:0007669"/>
    <property type="project" value="UniProtKB-SubCell"/>
</dbReference>
<sequence length="235" mass="25402">MLWIFYALVKTGEGLLITINAAGCVIETIYIVMYLVYAPRKAKIFTAKIVLLLNIAGFGLIFLLTVFAFQGETRVISLGWICVGFSVCVFVAPLSIIVSSRPRVWSTCPSPSPSRSPSAPSSGSSTACSSRTNTLPNILGFTFGMIQMVLYMFYMNATPVVTSDVKEVKEAWKVPAEDQVVVINVGKADKSSCAEVRPVTEMASAVDVPRRCAAEAAAPRQQVMAVDFARSVEVV</sequence>
<evidence type="ECO:0000256" key="3">
    <source>
        <dbReference type="ARBA" id="ARBA00022448"/>
    </source>
</evidence>
<keyword evidence="13" id="KW-1185">Reference proteome</keyword>
<feature type="transmembrane region" description="Helical" evidence="10">
    <location>
        <begin position="135"/>
        <end position="154"/>
    </location>
</feature>
<dbReference type="Proteomes" id="UP000324705">
    <property type="component" value="Chromosome 6A"/>
</dbReference>
<comment type="caution">
    <text evidence="10">Lacks conserved residue(s) required for the propagation of feature annotation.</text>
</comment>